<dbReference type="RefSeq" id="WP_100909054.1">
    <property type="nucleotide sequence ID" value="NZ_CP017768.1"/>
</dbReference>
<dbReference type="SUPFAM" id="SSF53649">
    <property type="entry name" value="Alkaline phosphatase-like"/>
    <property type="match status" value="1"/>
</dbReference>
<dbReference type="Pfam" id="PF08665">
    <property type="entry name" value="PglZ"/>
    <property type="match status" value="1"/>
</dbReference>
<reference evidence="1 2" key="1">
    <citation type="submission" date="2016-10" db="EMBL/GenBank/DDBJ databases">
        <title>Comparative genomics between deep and shallow subseafloor isolates.</title>
        <authorList>
            <person name="Ishii S."/>
            <person name="Miller J.R."/>
            <person name="Sutton G."/>
            <person name="Suzuki S."/>
            <person name="Methe B."/>
            <person name="Inagaki F."/>
            <person name="Imachi H."/>
        </authorList>
    </citation>
    <scope>NUCLEOTIDE SEQUENCE [LARGE SCALE GENOMIC DNA]</scope>
    <source>
        <strain evidence="1 2">A8p</strain>
    </source>
</reference>
<dbReference type="NCBIfam" id="TIGR02687">
    <property type="entry name" value="BREX-1 system phosphatase PglZ type A"/>
    <property type="match status" value="1"/>
</dbReference>
<dbReference type="Proteomes" id="UP000232631">
    <property type="component" value="Chromosome"/>
</dbReference>
<keyword evidence="2" id="KW-1185">Reference proteome</keyword>
<evidence type="ECO:0000313" key="2">
    <source>
        <dbReference type="Proteomes" id="UP000232631"/>
    </source>
</evidence>
<dbReference type="KEGG" id="msub:BK009_03445"/>
<dbReference type="InterPro" id="IPR017850">
    <property type="entry name" value="Alkaline_phosphatase_core_sf"/>
</dbReference>
<dbReference type="AlphaFoldDB" id="A0A2H4VNY8"/>
<evidence type="ECO:0000313" key="1">
    <source>
        <dbReference type="EMBL" id="AUB59811.1"/>
    </source>
</evidence>
<accession>A0A2H4VNY8</accession>
<sequence>MNLKYIQQKLNEMFTDDSRQLVFWYDDKAEFGEEINNLQLDNAQVYHLKQDNWLRAKYLLEIEDTTHNYLIYAPFPQPEDKDNYLADMAYFATPFSADKISLITQELNIPDKYKSVLKKYPKFWNANSRVNSFKDLNIEKYSERKIKVAILCVLARVKIVSFDELLRKVLMEDNLDKNKYLIEFEKMGILDDFWELSREKYGFEDKNPTIEKFLISLIITYTSTQFKGNIPKAWEKLLSPKKNNISVFINNLMSNTNYKDQYNTVSSLIAKKMNLESHLKRINVENYFDCDSFEIFDENITLHLTDLLVSNQEELPILYDLLPERQKTHFYKKYANHYEVIKWANFLIKQVNEFSGEPYLDKIDDIITKYCDEWSFIERSYRKFYYSYDKIHDTNRFHKLRQLIENMYTNTYLTKVAMLWSDKLEEIGSIKDLPIDKQYNFYKSNVSRAVKKQKTAVIISDGFRYGCASELKDELNLDPMRKSTIKPMISSIPSKTDLGMACLLPHDKIEFNTKYNVLVDGKPCASTPDRQKILEKYHQDSLALTYDEIMSLNQENLRKKLKNKTLIYIYHNQIDARGDKPATENEVFTACEEAIWEINRLITKLTNEAFFANYFITADHGFIYKRDKLNESDKVDLTSKSVVEKNKRYLLSKEELNIEGTINCTLDYLDMDELYVTVPRGVDVFKVQGAGQNYVHGGASLQEMIVPMIHVKSKMGSKNQEFVELNPILLNNRITNLSTILTFAQKENISSRILPLEAKLYFEDEDGEKISNEVIIYANKKVDSAKDREFKEKFTLRNRTYSKSSKYYLVMKNLENDVEINRWEFIIDIAILDDFEF</sequence>
<gene>
    <name evidence="1" type="ORF">BK009_03445</name>
</gene>
<dbReference type="InterPro" id="IPR014060">
    <property type="entry name" value="PglZ"/>
</dbReference>
<dbReference type="GeneID" id="35125509"/>
<name>A0A2H4VNY8_9EURY</name>
<organism evidence="1 2">
    <name type="scientific">Methanobacterium subterraneum</name>
    <dbReference type="NCBI Taxonomy" id="59277"/>
    <lineage>
        <taxon>Archaea</taxon>
        <taxon>Methanobacteriati</taxon>
        <taxon>Methanobacteriota</taxon>
        <taxon>Methanomada group</taxon>
        <taxon>Methanobacteria</taxon>
        <taxon>Methanobacteriales</taxon>
        <taxon>Methanobacteriaceae</taxon>
        <taxon>Methanobacterium</taxon>
    </lineage>
</organism>
<proteinExistence type="predicted"/>
<dbReference type="EMBL" id="CP017768">
    <property type="protein sequence ID" value="AUB59811.1"/>
    <property type="molecule type" value="Genomic_DNA"/>
</dbReference>
<protein>
    <submittedName>
        <fullName evidence="1">TIGR02687 family protein</fullName>
    </submittedName>
</protein>